<evidence type="ECO:0000313" key="1">
    <source>
        <dbReference type="EMBL" id="MPL70551.1"/>
    </source>
</evidence>
<accession>A0A644TXW0</accession>
<dbReference type="Gene3D" id="3.20.20.150">
    <property type="entry name" value="Divalent-metal-dependent TIM barrel enzymes"/>
    <property type="match status" value="1"/>
</dbReference>
<reference evidence="1" key="1">
    <citation type="submission" date="2019-08" db="EMBL/GenBank/DDBJ databases">
        <authorList>
            <person name="Kucharzyk K."/>
            <person name="Murdoch R.W."/>
            <person name="Higgins S."/>
            <person name="Loffler F."/>
        </authorList>
    </citation>
    <scope>NUCLEOTIDE SEQUENCE</scope>
</reference>
<dbReference type="AlphaFoldDB" id="A0A644TXW0"/>
<evidence type="ECO:0008006" key="2">
    <source>
        <dbReference type="Google" id="ProtNLM"/>
    </source>
</evidence>
<gene>
    <name evidence="1" type="ORF">SDC9_16308</name>
</gene>
<proteinExistence type="predicted"/>
<organism evidence="1">
    <name type="scientific">bioreactor metagenome</name>
    <dbReference type="NCBI Taxonomy" id="1076179"/>
    <lineage>
        <taxon>unclassified sequences</taxon>
        <taxon>metagenomes</taxon>
        <taxon>ecological metagenomes</taxon>
    </lineage>
</organism>
<dbReference type="InterPro" id="IPR036237">
    <property type="entry name" value="Xyl_isomerase-like_sf"/>
</dbReference>
<comment type="caution">
    <text evidence="1">The sequence shown here is derived from an EMBL/GenBank/DDBJ whole genome shotgun (WGS) entry which is preliminary data.</text>
</comment>
<sequence>MKLCLPSWQRPGSWLQNCLALKQESWIRGIELLFFTWDRGVRAEFSVELEALRRLSRRFSFSLHLPDMATAQTEELIALTHSFVQLYVFHPWEEGKSDTSIEEWARLVDSFYGMYGNDRFAMEYTGEIPFRRAMDILPDSHICADTGCLLRNLLVPADWIRERAGAIREIHLHAARAGRDHLALNSSDTWLPALAKTAGASDWRIVLETFSLEESLASYNALKEALA</sequence>
<protein>
    <recommendedName>
        <fullName evidence="2">Xylose isomerase-like TIM barrel domain-containing protein</fullName>
    </recommendedName>
</protein>
<dbReference type="SUPFAM" id="SSF51658">
    <property type="entry name" value="Xylose isomerase-like"/>
    <property type="match status" value="1"/>
</dbReference>
<dbReference type="EMBL" id="VSSQ01000053">
    <property type="protein sequence ID" value="MPL70551.1"/>
    <property type="molecule type" value="Genomic_DNA"/>
</dbReference>
<name>A0A644TXW0_9ZZZZ</name>